<feature type="region of interest" description="Disordered" evidence="1">
    <location>
        <begin position="889"/>
        <end position="940"/>
    </location>
</feature>
<feature type="region of interest" description="Disordered" evidence="1">
    <location>
        <begin position="739"/>
        <end position="791"/>
    </location>
</feature>
<dbReference type="InParanoid" id="A0A218Z6E0"/>
<feature type="compositionally biased region" description="Basic and acidic residues" evidence="1">
    <location>
        <begin position="894"/>
        <end position="934"/>
    </location>
</feature>
<dbReference type="Proteomes" id="UP000242519">
    <property type="component" value="Unassembled WGS sequence"/>
</dbReference>
<dbReference type="OrthoDB" id="4207369at2759"/>
<proteinExistence type="predicted"/>
<feature type="region of interest" description="Disordered" evidence="1">
    <location>
        <begin position="495"/>
        <end position="524"/>
    </location>
</feature>
<comment type="caution">
    <text evidence="2">The sequence shown here is derived from an EMBL/GenBank/DDBJ whole genome shotgun (WGS) entry which is preliminary data.</text>
</comment>
<reference evidence="2 3" key="1">
    <citation type="submission" date="2017-04" db="EMBL/GenBank/DDBJ databases">
        <title>Draft genome sequence of Marssonina coronaria NL1: causal agent of apple blotch.</title>
        <authorList>
            <person name="Cheng Q."/>
        </authorList>
    </citation>
    <scope>NUCLEOTIDE SEQUENCE [LARGE SCALE GENOMIC DNA]</scope>
    <source>
        <strain evidence="2 3">NL1</strain>
    </source>
</reference>
<feature type="region of interest" description="Disordered" evidence="1">
    <location>
        <begin position="267"/>
        <end position="317"/>
    </location>
</feature>
<evidence type="ECO:0000256" key="1">
    <source>
        <dbReference type="SAM" id="MobiDB-lite"/>
    </source>
</evidence>
<feature type="compositionally biased region" description="Low complexity" evidence="1">
    <location>
        <begin position="288"/>
        <end position="299"/>
    </location>
</feature>
<keyword evidence="3" id="KW-1185">Reference proteome</keyword>
<feature type="compositionally biased region" description="Polar residues" evidence="1">
    <location>
        <begin position="511"/>
        <end position="524"/>
    </location>
</feature>
<dbReference type="AlphaFoldDB" id="A0A218Z6E0"/>
<gene>
    <name evidence="2" type="ORF">B2J93_5037</name>
</gene>
<evidence type="ECO:0000313" key="3">
    <source>
        <dbReference type="Proteomes" id="UP000242519"/>
    </source>
</evidence>
<feature type="region of interest" description="Disordered" evidence="1">
    <location>
        <begin position="1"/>
        <end position="20"/>
    </location>
</feature>
<name>A0A218Z6E0_9HELO</name>
<organism evidence="2 3">
    <name type="scientific">Diplocarpon coronariae</name>
    <dbReference type="NCBI Taxonomy" id="2795749"/>
    <lineage>
        <taxon>Eukaryota</taxon>
        <taxon>Fungi</taxon>
        <taxon>Dikarya</taxon>
        <taxon>Ascomycota</taxon>
        <taxon>Pezizomycotina</taxon>
        <taxon>Leotiomycetes</taxon>
        <taxon>Helotiales</taxon>
        <taxon>Drepanopezizaceae</taxon>
        <taxon>Diplocarpon</taxon>
    </lineage>
</organism>
<feature type="compositionally biased region" description="Polar residues" evidence="1">
    <location>
        <begin position="269"/>
        <end position="286"/>
    </location>
</feature>
<sequence>MDMDMDTVTNSQEKNEVTDGELEIYRDAFLPQPSLRRNKPWDRAPVAAHAPRLAGQKIWKKPSFSMRSTNQTANEDKENAVDAELEKGGKGSRKRMRGAIGKENITRPVWMDVVDVKGEQLGVEEFGGSPRKRGWDQDALVVPRKRTNANHLITPRKALGRVEGNISVVAGVQSSMSALLNGVRGEEPRRRKSKGASWRISSEDLVAENSSGGEAMMRRESFDINLEVGISNRYVGLGTSLTVEAFQGIATSPSVLLQSPVITPVLEEPQTSENFSPQRESISETLSEQDAQELADQQATEPETLNKDEKTSPSQQDAVSWLENEMKGDDSTVSLNDKEHNTDFPDVETALPISQNIAFDIIEGQELSQSNQPPLFTIQPTGLETIAEQPPQTTHKIVAELDSIAMKNVLDPDTPVKYIQTPISKRKAAQRWGTRRSTRNTRVSSAQEEIAMPIVGGAQESAALKNIATVARINSAETPVKNAVASAVDGPGVALEDAESEDGEPRLSAETRIQSEPVSQQSLETVSNKIREITETGKVSLEKQHIPKEQHLSGLGEDEVCSEDVEQQAEEISERQIPSEFLVKNLLFQKEEEISPPEPKRNSILGSPSQDVPIISVDSLEQNSEEAAKHFELIDPISIPMSNDAPSNPTDQLNQELRETSTPDSTIELTETISDNTIFTTSEQDDTDMLRDFLTRVKAKKAAKAKTSIPSRKRSLPHSPIQIPLETVESISSPSLPNFKNEFDISAPGPALPKGHKRDHELTPSKEGTTEPRPIRRSGRTRLPGKAASTASSLIPVRRIGQDGDSTVTLRCNEDKELAALTKFNTRKNKGGAMHPNDFLANKAEEKEDPVSRKRALKDVFAEKEKQGKAKASKKKSVVWAEDLVQFQNNKGSGKGERDVEKEKRGENVSGMKEKKTILQPNEKEEKAAGDKKTLVKTGMRSKMTLSMAANGTQAPISRS</sequence>
<protein>
    <submittedName>
        <fullName evidence="2">Uncharacterized protein</fullName>
    </submittedName>
</protein>
<feature type="compositionally biased region" description="Basic and acidic residues" evidence="1">
    <location>
        <begin position="758"/>
        <end position="774"/>
    </location>
</feature>
<dbReference type="EMBL" id="MZNU01000208">
    <property type="protein sequence ID" value="OWP02815.1"/>
    <property type="molecule type" value="Genomic_DNA"/>
</dbReference>
<accession>A0A218Z6E0</accession>
<evidence type="ECO:0000313" key="2">
    <source>
        <dbReference type="EMBL" id="OWP02815.1"/>
    </source>
</evidence>